<gene>
    <name evidence="6" type="ORF">EDS130_LOCUS42508</name>
</gene>
<keyword evidence="5" id="KW-0472">Membrane</keyword>
<dbReference type="Pfam" id="PF00106">
    <property type="entry name" value="adh_short"/>
    <property type="match status" value="1"/>
</dbReference>
<dbReference type="Gene3D" id="3.40.50.720">
    <property type="entry name" value="NAD(P)-binding Rossmann-like Domain"/>
    <property type="match status" value="1"/>
</dbReference>
<evidence type="ECO:0000313" key="7">
    <source>
        <dbReference type="Proteomes" id="UP000663852"/>
    </source>
</evidence>
<feature type="transmembrane region" description="Helical" evidence="5">
    <location>
        <begin position="20"/>
        <end position="45"/>
    </location>
</feature>
<dbReference type="SUPFAM" id="SSF69318">
    <property type="entry name" value="Integrin alpha N-terminal domain"/>
    <property type="match status" value="1"/>
</dbReference>
<dbReference type="InterPro" id="IPR036291">
    <property type="entry name" value="NAD(P)-bd_dom_sf"/>
</dbReference>
<comment type="similarity">
    <text evidence="1">Belongs to the short-chain dehydrogenases/reductases (SDR) family.</text>
</comment>
<reference evidence="6" key="1">
    <citation type="submission" date="2021-02" db="EMBL/GenBank/DDBJ databases">
        <authorList>
            <person name="Nowell W R."/>
        </authorList>
    </citation>
    <scope>NUCLEOTIDE SEQUENCE</scope>
</reference>
<dbReference type="PANTHER" id="PTHR43963:SF6">
    <property type="entry name" value="CHAIN DEHYDROGENASE FAMILY PROTEIN, PUTATIVE (AFU_ORTHOLOGUE AFUA_3G15350)-RELATED"/>
    <property type="match status" value="1"/>
</dbReference>
<evidence type="ECO:0000313" key="6">
    <source>
        <dbReference type="EMBL" id="CAF1498982.1"/>
    </source>
</evidence>
<accession>A0A815T9E5</accession>
<dbReference type="EMBL" id="CAJNOJ010000624">
    <property type="protein sequence ID" value="CAF1498982.1"/>
    <property type="molecule type" value="Genomic_DNA"/>
</dbReference>
<dbReference type="OrthoDB" id="10022113at2759"/>
<proteinExistence type="inferred from homology"/>
<dbReference type="Proteomes" id="UP000663852">
    <property type="component" value="Unassembled WGS sequence"/>
</dbReference>
<dbReference type="InterPro" id="IPR002347">
    <property type="entry name" value="SDR_fam"/>
</dbReference>
<keyword evidence="3" id="KW-0521">NADP</keyword>
<comment type="caution">
    <text evidence="6">The sequence shown here is derived from an EMBL/GenBank/DDBJ whole genome shotgun (WGS) entry which is preliminary data.</text>
</comment>
<sequence length="372" mass="40731">MIPTGFNKDMKTILPSTSNFSIFGYLFFTLTSVSIIIGVVIVCLTSPKPPDKVCKFIVKSEARSSITIDSYPRSIVVADFNNDDRLDMVVPNSGTNCIGVFMGDTNDTWKNQITYCTGARSIPYAVVIADFDHDQQLDIAVANYGTNNVGIFLGTVNGTFSSQTTFSTRSSRPRYIAANDFNNDTIIDIVVINYGTNDIGIFLGDGYGNFASQAGTIVLSDCSKDLQEKYSSSTLTIEQLDELVEQFLSAVDSNTLKTIGYTSTIPLMPYSISKAATIALTRIEAKQWSNEKKIFVYSVCPGYCNTDLSAHAADSRSAENGADSILYLVHTPSDQLENGGFYLDGVQFPQINQDQDLIRQAFERISKVNAAK</sequence>
<dbReference type="Gene3D" id="2.30.30.100">
    <property type="match status" value="1"/>
</dbReference>
<dbReference type="Pfam" id="PF13517">
    <property type="entry name" value="FG-GAP_3"/>
    <property type="match status" value="1"/>
</dbReference>
<protein>
    <submittedName>
        <fullName evidence="6">Uncharacterized protein</fullName>
    </submittedName>
</protein>
<name>A0A815T9E5_ADIRI</name>
<organism evidence="6 7">
    <name type="scientific">Adineta ricciae</name>
    <name type="common">Rotifer</name>
    <dbReference type="NCBI Taxonomy" id="249248"/>
    <lineage>
        <taxon>Eukaryota</taxon>
        <taxon>Metazoa</taxon>
        <taxon>Spiralia</taxon>
        <taxon>Gnathifera</taxon>
        <taxon>Rotifera</taxon>
        <taxon>Eurotatoria</taxon>
        <taxon>Bdelloidea</taxon>
        <taxon>Adinetida</taxon>
        <taxon>Adinetidae</taxon>
        <taxon>Adineta</taxon>
    </lineage>
</organism>
<dbReference type="InterPro" id="IPR013517">
    <property type="entry name" value="FG-GAP"/>
</dbReference>
<dbReference type="PANTHER" id="PTHR43963">
    <property type="entry name" value="CARBONYL REDUCTASE 1-RELATED"/>
    <property type="match status" value="1"/>
</dbReference>
<dbReference type="PRINTS" id="PR00081">
    <property type="entry name" value="GDHRDH"/>
</dbReference>
<keyword evidence="2" id="KW-0732">Signal</keyword>
<dbReference type="GO" id="GO:0016491">
    <property type="term" value="F:oxidoreductase activity"/>
    <property type="evidence" value="ECO:0007669"/>
    <property type="project" value="UniProtKB-KW"/>
</dbReference>
<evidence type="ECO:0000256" key="2">
    <source>
        <dbReference type="ARBA" id="ARBA00022729"/>
    </source>
</evidence>
<evidence type="ECO:0000256" key="5">
    <source>
        <dbReference type="SAM" id="Phobius"/>
    </source>
</evidence>
<keyword evidence="5" id="KW-0812">Transmembrane</keyword>
<keyword evidence="5" id="KW-1133">Transmembrane helix</keyword>
<dbReference type="AlphaFoldDB" id="A0A815T9E5"/>
<evidence type="ECO:0000256" key="3">
    <source>
        <dbReference type="ARBA" id="ARBA00022857"/>
    </source>
</evidence>
<keyword evidence="4" id="KW-0560">Oxidoreductase</keyword>
<dbReference type="InterPro" id="IPR028994">
    <property type="entry name" value="Integrin_alpha_N"/>
</dbReference>
<evidence type="ECO:0000256" key="4">
    <source>
        <dbReference type="ARBA" id="ARBA00023002"/>
    </source>
</evidence>
<dbReference type="SUPFAM" id="SSF51735">
    <property type="entry name" value="NAD(P)-binding Rossmann-fold domains"/>
    <property type="match status" value="1"/>
</dbReference>
<evidence type="ECO:0000256" key="1">
    <source>
        <dbReference type="ARBA" id="ARBA00006484"/>
    </source>
</evidence>